<evidence type="ECO:0000313" key="9">
    <source>
        <dbReference type="EMBL" id="KZN86620.1"/>
    </source>
</evidence>
<evidence type="ECO:0000256" key="7">
    <source>
        <dbReference type="ARBA" id="ARBA00023061"/>
    </source>
</evidence>
<evidence type="ECO:0000256" key="5">
    <source>
        <dbReference type="ARBA" id="ARBA00020164"/>
    </source>
</evidence>
<name>A0A167RZQ8_PENCH</name>
<sequence length="239" mass="26434">MEGVNQIYQYSIISSLAQGICADGLPVFQALRYGDHGLGTLAGLDGEVIIIDGQAFQYTSTGGVRALEESDITAFLMVTFFEPSKAVTLPYLTHETLMREMSSLYPSTANHFFAIRVDAVFPHITYRVAPRQNHHRETLAEVVHRQSVRSFKEQQGTIFGFYSPAFTEAFSVVGLHLHFMSEDRKAGGHVLGFQARDVSLSGAVITKYHVELPETEDFNSGVIVEPDKGMIRSAEGLDQ</sequence>
<reference evidence="9" key="1">
    <citation type="journal article" date="2014" name="Genome Announc.">
        <title>Complete sequencing and chromosome-scale genome assembly of the industrial progenitor strain P2niaD18 from the penicillin producer Penicillium chrysogenum.</title>
        <authorList>
            <person name="Specht T."/>
            <person name="Dahlmann T.A."/>
            <person name="Zadra I."/>
            <person name="Kurnsteiner H."/>
            <person name="Kuck U."/>
        </authorList>
    </citation>
    <scope>NUCLEOTIDE SEQUENCE [LARGE SCALE GENOMIC DNA]</scope>
    <source>
        <strain evidence="9">P2niaD18</strain>
    </source>
</reference>
<dbReference type="EMBL" id="CM002799">
    <property type="protein sequence ID" value="KZN86620.1"/>
    <property type="molecule type" value="Genomic_DNA"/>
</dbReference>
<keyword evidence="6" id="KW-0210">Decarboxylase</keyword>
<evidence type="ECO:0000256" key="1">
    <source>
        <dbReference type="ARBA" id="ARBA00001784"/>
    </source>
</evidence>
<evidence type="ECO:0000256" key="4">
    <source>
        <dbReference type="ARBA" id="ARBA00013204"/>
    </source>
</evidence>
<dbReference type="Pfam" id="PF03306">
    <property type="entry name" value="AAL_decarboxy"/>
    <property type="match status" value="1"/>
</dbReference>
<keyword evidence="7" id="KW-0005">Acetoin biosynthesis</keyword>
<dbReference type="GO" id="GO:0045151">
    <property type="term" value="P:acetoin biosynthetic process"/>
    <property type="evidence" value="ECO:0007669"/>
    <property type="project" value="UniProtKB-KW"/>
</dbReference>
<dbReference type="SUPFAM" id="SSF117856">
    <property type="entry name" value="AF0104/ALDC/Ptd012-like"/>
    <property type="match status" value="1"/>
</dbReference>
<dbReference type="PANTHER" id="PTHR35524:SF1">
    <property type="entry name" value="ALPHA-ACETOLACTATE DECARBOXYLASE"/>
    <property type="match status" value="1"/>
</dbReference>
<accession>A0A167RZQ8</accession>
<dbReference type="AlphaFoldDB" id="A0A167RZQ8"/>
<dbReference type="CDD" id="cd17299">
    <property type="entry name" value="acetolactate_decarboxylase"/>
    <property type="match status" value="1"/>
</dbReference>
<gene>
    <name evidence="9" type="ORF">EN45_051540</name>
</gene>
<comment type="similarity">
    <text evidence="3">Belongs to the alpha-acetolactate decarboxylase family.</text>
</comment>
<dbReference type="GO" id="GO:0047605">
    <property type="term" value="F:acetolactate decarboxylase activity"/>
    <property type="evidence" value="ECO:0007669"/>
    <property type="project" value="UniProtKB-EC"/>
</dbReference>
<organism evidence="9">
    <name type="scientific">Penicillium chrysogenum</name>
    <name type="common">Penicillium notatum</name>
    <dbReference type="NCBI Taxonomy" id="5076"/>
    <lineage>
        <taxon>Eukaryota</taxon>
        <taxon>Fungi</taxon>
        <taxon>Dikarya</taxon>
        <taxon>Ascomycota</taxon>
        <taxon>Pezizomycotina</taxon>
        <taxon>Eurotiomycetes</taxon>
        <taxon>Eurotiomycetidae</taxon>
        <taxon>Eurotiales</taxon>
        <taxon>Aspergillaceae</taxon>
        <taxon>Penicillium</taxon>
        <taxon>Penicillium chrysogenum species complex</taxon>
    </lineage>
</organism>
<evidence type="ECO:0000256" key="8">
    <source>
        <dbReference type="ARBA" id="ARBA00023239"/>
    </source>
</evidence>
<proteinExistence type="inferred from homology"/>
<comment type="catalytic activity">
    <reaction evidence="1">
        <text>(2S)-2-acetolactate + H(+) = (R)-acetoin + CO2</text>
        <dbReference type="Rhea" id="RHEA:21580"/>
        <dbReference type="ChEBI" id="CHEBI:15378"/>
        <dbReference type="ChEBI" id="CHEBI:15686"/>
        <dbReference type="ChEBI" id="CHEBI:16526"/>
        <dbReference type="ChEBI" id="CHEBI:58476"/>
        <dbReference type="EC" id="4.1.1.5"/>
    </reaction>
</comment>
<evidence type="ECO:0000256" key="6">
    <source>
        <dbReference type="ARBA" id="ARBA00022793"/>
    </source>
</evidence>
<evidence type="ECO:0000256" key="3">
    <source>
        <dbReference type="ARBA" id="ARBA00007106"/>
    </source>
</evidence>
<protein>
    <recommendedName>
        <fullName evidence="5">Alpha-acetolactate decarboxylase</fullName>
        <ecNumber evidence="4">4.1.1.5</ecNumber>
    </recommendedName>
</protein>
<dbReference type="InterPro" id="IPR005128">
    <property type="entry name" value="Acetolactate_a_deCO2ase"/>
</dbReference>
<dbReference type="PANTHER" id="PTHR35524">
    <property type="entry name" value="ALPHA-ACETOLACTATE DECARBOXYLASE"/>
    <property type="match status" value="1"/>
</dbReference>
<comment type="pathway">
    <text evidence="2">Polyol metabolism; (R,R)-butane-2,3-diol biosynthesis; (R,R)-butane-2,3-diol from pyruvate: step 2/3.</text>
</comment>
<keyword evidence="8" id="KW-0456">Lyase</keyword>
<dbReference type="Gene3D" id="3.30.1330.80">
    <property type="entry name" value="Hypothetical protein, similar to alpha- acetolactate decarboxylase, domain 2"/>
    <property type="match status" value="2"/>
</dbReference>
<dbReference type="Proteomes" id="UP000076449">
    <property type="component" value="Chromosome II"/>
</dbReference>
<dbReference type="UniPathway" id="UPA00626">
    <property type="reaction ID" value="UER00678"/>
</dbReference>
<dbReference type="EC" id="4.1.1.5" evidence="4"/>
<evidence type="ECO:0000256" key="2">
    <source>
        <dbReference type="ARBA" id="ARBA00005170"/>
    </source>
</evidence>
<dbReference type="PIRSF" id="PIRSF001332">
    <property type="entry name" value="Acetolac_decarb"/>
    <property type="match status" value="1"/>
</dbReference>
<dbReference type="PhylomeDB" id="A0A167RZQ8"/>